<protein>
    <submittedName>
        <fullName evidence="3">Uncharacterized protein</fullName>
    </submittedName>
</protein>
<evidence type="ECO:0000256" key="1">
    <source>
        <dbReference type="ARBA" id="ARBA00006484"/>
    </source>
</evidence>
<dbReference type="AlphaFoldDB" id="A0A1B0GE75"/>
<dbReference type="PANTHER" id="PTHR43115">
    <property type="entry name" value="DEHYDROGENASE/REDUCTASE SDR FAMILY MEMBER 11"/>
    <property type="match status" value="1"/>
</dbReference>
<keyword evidence="4" id="KW-1185">Reference proteome</keyword>
<dbReference type="InterPro" id="IPR002347">
    <property type="entry name" value="SDR_fam"/>
</dbReference>
<dbReference type="VEuPathDB" id="VectorBase:GMOY011599"/>
<dbReference type="Pfam" id="PF00106">
    <property type="entry name" value="adh_short"/>
    <property type="match status" value="1"/>
</dbReference>
<evidence type="ECO:0000256" key="2">
    <source>
        <dbReference type="ARBA" id="ARBA00023002"/>
    </source>
</evidence>
<evidence type="ECO:0000313" key="3">
    <source>
        <dbReference type="EnsemblMetazoa" id="GMOY011599-PA"/>
    </source>
</evidence>
<name>A0A1B0GE75_GLOMM</name>
<sequence>MKQLGSSLSNPMRSCLHIIKCDVSDMVSVNKAFGWIEEHLSGVAILISNAGVHIKRKLLTMNINDVEKTLHTNIIAMVYCARSGFNSMKNRNSTTSGVLDTELTTAEFGARGCFNGYIVLFVYTSSSG</sequence>
<reference evidence="3" key="1">
    <citation type="submission" date="2020-05" db="UniProtKB">
        <authorList>
            <consortium name="EnsemblMetazoa"/>
        </authorList>
    </citation>
    <scope>IDENTIFICATION</scope>
    <source>
        <strain evidence="3">Yale</strain>
    </source>
</reference>
<keyword evidence="2" id="KW-0560">Oxidoreductase</keyword>
<dbReference type="GO" id="GO:0016491">
    <property type="term" value="F:oxidoreductase activity"/>
    <property type="evidence" value="ECO:0007669"/>
    <property type="project" value="UniProtKB-KW"/>
</dbReference>
<dbReference type="PhylomeDB" id="A0A1B0GE75"/>
<dbReference type="EMBL" id="CCAG010012136">
    <property type="status" value="NOT_ANNOTATED_CDS"/>
    <property type="molecule type" value="Genomic_DNA"/>
</dbReference>
<comment type="similarity">
    <text evidence="1">Belongs to the short-chain dehydrogenases/reductases (SDR) family.</text>
</comment>
<dbReference type="InterPro" id="IPR036291">
    <property type="entry name" value="NAD(P)-bd_dom_sf"/>
</dbReference>
<dbReference type="STRING" id="37546.A0A1B0GE75"/>
<dbReference type="CDD" id="cd05233">
    <property type="entry name" value="SDR_c"/>
    <property type="match status" value="1"/>
</dbReference>
<accession>A0A1B0GE75</accession>
<organism evidence="3 4">
    <name type="scientific">Glossina morsitans morsitans</name>
    <name type="common">Savannah tsetse fly</name>
    <dbReference type="NCBI Taxonomy" id="37546"/>
    <lineage>
        <taxon>Eukaryota</taxon>
        <taxon>Metazoa</taxon>
        <taxon>Ecdysozoa</taxon>
        <taxon>Arthropoda</taxon>
        <taxon>Hexapoda</taxon>
        <taxon>Insecta</taxon>
        <taxon>Pterygota</taxon>
        <taxon>Neoptera</taxon>
        <taxon>Endopterygota</taxon>
        <taxon>Diptera</taxon>
        <taxon>Brachycera</taxon>
        <taxon>Muscomorpha</taxon>
        <taxon>Hippoboscoidea</taxon>
        <taxon>Glossinidae</taxon>
        <taxon>Glossina</taxon>
    </lineage>
</organism>
<dbReference type="Proteomes" id="UP000092444">
    <property type="component" value="Unassembled WGS sequence"/>
</dbReference>
<evidence type="ECO:0000313" key="4">
    <source>
        <dbReference type="Proteomes" id="UP000092444"/>
    </source>
</evidence>
<dbReference type="PANTHER" id="PTHR43115:SF4">
    <property type="entry name" value="DEHYDROGENASE_REDUCTASE SDR FAMILY MEMBER 11"/>
    <property type="match status" value="1"/>
</dbReference>
<dbReference type="EnsemblMetazoa" id="GMOY011599-RA">
    <property type="protein sequence ID" value="GMOY011599-PA"/>
    <property type="gene ID" value="GMOY011599"/>
</dbReference>
<dbReference type="Gene3D" id="3.40.50.720">
    <property type="entry name" value="NAD(P)-binding Rossmann-like Domain"/>
    <property type="match status" value="1"/>
</dbReference>
<dbReference type="SUPFAM" id="SSF51735">
    <property type="entry name" value="NAD(P)-binding Rossmann-fold domains"/>
    <property type="match status" value="1"/>
</dbReference>
<proteinExistence type="inferred from homology"/>